<accession>A0A251N091</accession>
<sequence>MHYHGPNLSKIVEELYVQDKMMGISSHSIT</sequence>
<keyword evidence="2" id="KW-1185">Reference proteome</keyword>
<protein>
    <submittedName>
        <fullName evidence="1">Uncharacterized protein</fullName>
    </submittedName>
</protein>
<dbReference type="EMBL" id="CM007658">
    <property type="protein sequence ID" value="ONH92723.1"/>
    <property type="molecule type" value="Genomic_DNA"/>
</dbReference>
<gene>
    <name evidence="1" type="ORF">PRUPE_8G191600</name>
</gene>
<evidence type="ECO:0000313" key="2">
    <source>
        <dbReference type="Proteomes" id="UP000006882"/>
    </source>
</evidence>
<evidence type="ECO:0000313" key="1">
    <source>
        <dbReference type="EMBL" id="ONH92723.1"/>
    </source>
</evidence>
<dbReference type="Gramene" id="ONH92723">
    <property type="protein sequence ID" value="ONH92723"/>
    <property type="gene ID" value="PRUPE_8G191600"/>
</dbReference>
<organism evidence="1 2">
    <name type="scientific">Prunus persica</name>
    <name type="common">Peach</name>
    <name type="synonym">Amygdalus persica</name>
    <dbReference type="NCBI Taxonomy" id="3760"/>
    <lineage>
        <taxon>Eukaryota</taxon>
        <taxon>Viridiplantae</taxon>
        <taxon>Streptophyta</taxon>
        <taxon>Embryophyta</taxon>
        <taxon>Tracheophyta</taxon>
        <taxon>Spermatophyta</taxon>
        <taxon>Magnoliopsida</taxon>
        <taxon>eudicotyledons</taxon>
        <taxon>Gunneridae</taxon>
        <taxon>Pentapetalae</taxon>
        <taxon>rosids</taxon>
        <taxon>fabids</taxon>
        <taxon>Rosales</taxon>
        <taxon>Rosaceae</taxon>
        <taxon>Amygdaloideae</taxon>
        <taxon>Amygdaleae</taxon>
        <taxon>Prunus</taxon>
    </lineage>
</organism>
<dbReference type="Proteomes" id="UP000006882">
    <property type="component" value="Chromosome G8"/>
</dbReference>
<dbReference type="AlphaFoldDB" id="A0A251N091"/>
<reference evidence="1 2" key="1">
    <citation type="journal article" date="2013" name="Nat. Genet.">
        <title>The high-quality draft genome of peach (Prunus persica) identifies unique patterns of genetic diversity, domestication and genome evolution.</title>
        <authorList>
            <consortium name="International Peach Genome Initiative"/>
            <person name="Verde I."/>
            <person name="Abbott A.G."/>
            <person name="Scalabrin S."/>
            <person name="Jung S."/>
            <person name="Shu S."/>
            <person name="Marroni F."/>
            <person name="Zhebentyayeva T."/>
            <person name="Dettori M.T."/>
            <person name="Grimwood J."/>
            <person name="Cattonaro F."/>
            <person name="Zuccolo A."/>
            <person name="Rossini L."/>
            <person name="Jenkins J."/>
            <person name="Vendramin E."/>
            <person name="Meisel L.A."/>
            <person name="Decroocq V."/>
            <person name="Sosinski B."/>
            <person name="Prochnik S."/>
            <person name="Mitros T."/>
            <person name="Policriti A."/>
            <person name="Cipriani G."/>
            <person name="Dondini L."/>
            <person name="Ficklin S."/>
            <person name="Goodstein D.M."/>
            <person name="Xuan P."/>
            <person name="Del Fabbro C."/>
            <person name="Aramini V."/>
            <person name="Copetti D."/>
            <person name="Gonzalez S."/>
            <person name="Horner D.S."/>
            <person name="Falchi R."/>
            <person name="Lucas S."/>
            <person name="Mica E."/>
            <person name="Maldonado J."/>
            <person name="Lazzari B."/>
            <person name="Bielenberg D."/>
            <person name="Pirona R."/>
            <person name="Miculan M."/>
            <person name="Barakat A."/>
            <person name="Testolin R."/>
            <person name="Stella A."/>
            <person name="Tartarini S."/>
            <person name="Tonutti P."/>
            <person name="Arus P."/>
            <person name="Orellana A."/>
            <person name="Wells C."/>
            <person name="Main D."/>
            <person name="Vizzotto G."/>
            <person name="Silva H."/>
            <person name="Salamini F."/>
            <person name="Schmutz J."/>
            <person name="Morgante M."/>
            <person name="Rokhsar D.S."/>
        </authorList>
    </citation>
    <scope>NUCLEOTIDE SEQUENCE [LARGE SCALE GENOMIC DNA]</scope>
    <source>
        <strain evidence="2">cv. Nemared</strain>
    </source>
</reference>
<proteinExistence type="predicted"/>
<name>A0A251N091_PRUPE</name>